<dbReference type="InterPro" id="IPR008753">
    <property type="entry name" value="Peptidase_M13_N"/>
</dbReference>
<keyword evidence="7" id="KW-0482">Metalloprotease</keyword>
<dbReference type="Pfam" id="PF05649">
    <property type="entry name" value="Peptidase_M13_N"/>
    <property type="match status" value="1"/>
</dbReference>
<dbReference type="EMBL" id="LIAE01010628">
    <property type="protein sequence ID" value="PAV57734.1"/>
    <property type="molecule type" value="Genomic_DNA"/>
</dbReference>
<dbReference type="Proteomes" id="UP000218231">
    <property type="component" value="Unassembled WGS sequence"/>
</dbReference>
<keyword evidence="6" id="KW-0862">Zinc</keyword>
<dbReference type="GO" id="GO:0005886">
    <property type="term" value="C:plasma membrane"/>
    <property type="evidence" value="ECO:0007669"/>
    <property type="project" value="TreeGrafter"/>
</dbReference>
<evidence type="ECO:0008006" key="13">
    <source>
        <dbReference type="Google" id="ProtNLM"/>
    </source>
</evidence>
<keyword evidence="5" id="KW-0378">Hydrolase</keyword>
<dbReference type="CDD" id="cd08662">
    <property type="entry name" value="M13"/>
    <property type="match status" value="1"/>
</dbReference>
<keyword evidence="12" id="KW-1185">Reference proteome</keyword>
<dbReference type="Gene3D" id="1.10.1380.10">
    <property type="entry name" value="Neutral endopeptidase , domain2"/>
    <property type="match status" value="1"/>
</dbReference>
<dbReference type="GO" id="GO:0004222">
    <property type="term" value="F:metalloendopeptidase activity"/>
    <property type="evidence" value="ECO:0007669"/>
    <property type="project" value="InterPro"/>
</dbReference>
<feature type="chain" id="PRO_5013507739" description="Peptidase M13 C-terminal domain-containing protein" evidence="8">
    <location>
        <begin position="17"/>
        <end position="610"/>
    </location>
</feature>
<reference evidence="11 12" key="1">
    <citation type="journal article" date="2017" name="Curr. Biol.">
        <title>Genome architecture and evolution of a unichromosomal asexual nematode.</title>
        <authorList>
            <person name="Fradin H."/>
            <person name="Zegar C."/>
            <person name="Gutwein M."/>
            <person name="Lucas J."/>
            <person name="Kovtun M."/>
            <person name="Corcoran D."/>
            <person name="Baugh L.R."/>
            <person name="Kiontke K."/>
            <person name="Gunsalus K."/>
            <person name="Fitch D.H."/>
            <person name="Piano F."/>
        </authorList>
    </citation>
    <scope>NUCLEOTIDE SEQUENCE [LARGE SCALE GENOMIC DNA]</scope>
    <source>
        <strain evidence="11">PF1309</strain>
    </source>
</reference>
<comment type="caution">
    <text evidence="11">The sequence shown here is derived from an EMBL/GenBank/DDBJ whole genome shotgun (WGS) entry which is preliminary data.</text>
</comment>
<dbReference type="PRINTS" id="PR00786">
    <property type="entry name" value="NEPRILYSIN"/>
</dbReference>
<dbReference type="OrthoDB" id="5810684at2759"/>
<dbReference type="AlphaFoldDB" id="A0A2A2J7J9"/>
<evidence type="ECO:0000256" key="5">
    <source>
        <dbReference type="ARBA" id="ARBA00022801"/>
    </source>
</evidence>
<evidence type="ECO:0000256" key="8">
    <source>
        <dbReference type="SAM" id="SignalP"/>
    </source>
</evidence>
<dbReference type="InterPro" id="IPR000718">
    <property type="entry name" value="Peptidase_M13"/>
</dbReference>
<dbReference type="STRING" id="2018661.A0A2A2J7J9"/>
<keyword evidence="4" id="KW-0479">Metal-binding</keyword>
<evidence type="ECO:0000313" key="11">
    <source>
        <dbReference type="EMBL" id="PAV57736.1"/>
    </source>
</evidence>
<dbReference type="PANTHER" id="PTHR11733">
    <property type="entry name" value="ZINC METALLOPROTEASE FAMILY M13 NEPRILYSIN-RELATED"/>
    <property type="match status" value="1"/>
</dbReference>
<feature type="domain" description="Peptidase M13 C-terminal" evidence="9">
    <location>
        <begin position="560"/>
        <end position="604"/>
    </location>
</feature>
<dbReference type="SUPFAM" id="SSF55486">
    <property type="entry name" value="Metalloproteases ('zincins'), catalytic domain"/>
    <property type="match status" value="1"/>
</dbReference>
<evidence type="ECO:0000256" key="6">
    <source>
        <dbReference type="ARBA" id="ARBA00022833"/>
    </source>
</evidence>
<dbReference type="EMBL" id="LIAE01010628">
    <property type="protein sequence ID" value="PAV57736.1"/>
    <property type="molecule type" value="Genomic_DNA"/>
</dbReference>
<dbReference type="Pfam" id="PF01431">
    <property type="entry name" value="Peptidase_M13"/>
    <property type="match status" value="2"/>
</dbReference>
<dbReference type="GO" id="GO:0016485">
    <property type="term" value="P:protein processing"/>
    <property type="evidence" value="ECO:0007669"/>
    <property type="project" value="TreeGrafter"/>
</dbReference>
<dbReference type="EMBL" id="LIAE01010628">
    <property type="protein sequence ID" value="PAV57737.1"/>
    <property type="molecule type" value="Genomic_DNA"/>
</dbReference>
<evidence type="ECO:0000259" key="10">
    <source>
        <dbReference type="Pfam" id="PF05649"/>
    </source>
</evidence>
<dbReference type="PANTHER" id="PTHR11733:SF188">
    <property type="entry name" value="NEPRILYSIN"/>
    <property type="match status" value="1"/>
</dbReference>
<evidence type="ECO:0000256" key="4">
    <source>
        <dbReference type="ARBA" id="ARBA00022723"/>
    </source>
</evidence>
<keyword evidence="8" id="KW-0732">Signal</keyword>
<dbReference type="EMBL" id="LIAE01010628">
    <property type="protein sequence ID" value="PAV57738.1"/>
    <property type="molecule type" value="Genomic_DNA"/>
</dbReference>
<dbReference type="PROSITE" id="PS51885">
    <property type="entry name" value="NEPRILYSIN"/>
    <property type="match status" value="1"/>
</dbReference>
<dbReference type="InterPro" id="IPR042089">
    <property type="entry name" value="Peptidase_M13_dom_2"/>
</dbReference>
<keyword evidence="3" id="KW-0645">Protease</keyword>
<evidence type="ECO:0000256" key="1">
    <source>
        <dbReference type="ARBA" id="ARBA00001947"/>
    </source>
</evidence>
<evidence type="ECO:0000256" key="2">
    <source>
        <dbReference type="ARBA" id="ARBA00007357"/>
    </source>
</evidence>
<feature type="signal peptide" evidence="8">
    <location>
        <begin position="1"/>
        <end position="16"/>
    </location>
</feature>
<organism evidence="11 12">
    <name type="scientific">Diploscapter pachys</name>
    <dbReference type="NCBI Taxonomy" id="2018661"/>
    <lineage>
        <taxon>Eukaryota</taxon>
        <taxon>Metazoa</taxon>
        <taxon>Ecdysozoa</taxon>
        <taxon>Nematoda</taxon>
        <taxon>Chromadorea</taxon>
        <taxon>Rhabditida</taxon>
        <taxon>Rhabditina</taxon>
        <taxon>Rhabditomorpha</taxon>
        <taxon>Rhabditoidea</taxon>
        <taxon>Rhabditidae</taxon>
        <taxon>Diploscapter</taxon>
    </lineage>
</organism>
<evidence type="ECO:0000256" key="7">
    <source>
        <dbReference type="ARBA" id="ARBA00023049"/>
    </source>
</evidence>
<dbReference type="EMBL" id="LIAE01010628">
    <property type="protein sequence ID" value="PAV57733.1"/>
    <property type="molecule type" value="Genomic_DNA"/>
</dbReference>
<evidence type="ECO:0000259" key="9">
    <source>
        <dbReference type="Pfam" id="PF01431"/>
    </source>
</evidence>
<dbReference type="GO" id="GO:0046872">
    <property type="term" value="F:metal ion binding"/>
    <property type="evidence" value="ECO:0007669"/>
    <property type="project" value="UniProtKB-KW"/>
</dbReference>
<sequence>MVCLVNFIILILLILALKNVDVNDTTISATERITKAAWDACSKYYNSAAGFDRSGDVYSKIKDLFGDAPFLGGELKNGTNLFNAAGAIEQNNAVPNLMFSWATVDYKNVSQNALYISQPTLPMPLDFYIKPQFYDQLKKRVAGIAEMMTAFAQAVNKTVDPGDITKAATGVVDFEVQIAMASWSDDLLRNYIQQYNPYNLDGLNSAYGGIDWNQYLAQLFNGVADKNAYQNYNFVISQPPYFSWLSSIITGNLVDPNVIANYIIVNLLFDDGDFIGSSEMSRIIREYDYVPHVLRAGRGSRRVGRRYNRMLDNDGPEVFCFDIIMAYMPYGPGYVYVKSREDARNTVSTNVQQQTDLIIESFLEMQSTLTWMDDQSKQAAITKSQNLVKNYGWPSWFGSFTSDPADFKAVDDYNKEYAAIIQVYNKGPIQHFYDIMLFMKRAFEVQEAMKLLTMPADRSFFLLSPALVNAWYQPERNSITFPYAAWNPPYYSYDYPQAYNYAGQGGTGGHELTHGYDDEISFYRENLVINSFKAYNLVQMEHYWIVIRRSNVVGWMIRQTTMLTNPHAPASCRTNQVMQDIPAFGQDFNCRRGDAMFPNGSDRCKVWVGY</sequence>
<comment type="similarity">
    <text evidence="2">Belongs to the peptidase M13 family.</text>
</comment>
<evidence type="ECO:0000313" key="12">
    <source>
        <dbReference type="Proteomes" id="UP000218231"/>
    </source>
</evidence>
<protein>
    <recommendedName>
        <fullName evidence="13">Peptidase M13 C-terminal domain-containing protein</fullName>
    </recommendedName>
</protein>
<dbReference type="InterPro" id="IPR024079">
    <property type="entry name" value="MetalloPept_cat_dom_sf"/>
</dbReference>
<proteinExistence type="inferred from homology"/>
<dbReference type="EMBL" id="LIAE01010628">
    <property type="protein sequence ID" value="PAV57732.1"/>
    <property type="molecule type" value="Genomic_DNA"/>
</dbReference>
<feature type="domain" description="Peptidase M13 C-terminal" evidence="9">
    <location>
        <begin position="469"/>
        <end position="527"/>
    </location>
</feature>
<dbReference type="InterPro" id="IPR018497">
    <property type="entry name" value="Peptidase_M13_C"/>
</dbReference>
<dbReference type="Gene3D" id="3.40.390.10">
    <property type="entry name" value="Collagenase (Catalytic Domain)"/>
    <property type="match status" value="1"/>
</dbReference>
<feature type="domain" description="Peptidase M13 N-terminal" evidence="10">
    <location>
        <begin position="34"/>
        <end position="394"/>
    </location>
</feature>
<gene>
    <name evidence="11" type="ORF">WR25_15853</name>
</gene>
<evidence type="ECO:0000256" key="3">
    <source>
        <dbReference type="ARBA" id="ARBA00022670"/>
    </source>
</evidence>
<name>A0A2A2J7J9_9BILA</name>
<comment type="cofactor">
    <cofactor evidence="1">
        <name>Zn(2+)</name>
        <dbReference type="ChEBI" id="CHEBI:29105"/>
    </cofactor>
</comment>
<dbReference type="EMBL" id="LIAE01010628">
    <property type="protein sequence ID" value="PAV57735.1"/>
    <property type="molecule type" value="Genomic_DNA"/>
</dbReference>
<accession>A0A2A2J7J9</accession>